<sequence length="414" mass="47051">MPSLRRIRYKLARAADDFAQFTADVIYDRRHGRAAEVMGTFLHLLSYLFSGIVQLRWYLYEHRILRNKPLGCMVVVVGNLTVGGTGKTPVVEKFARTLNERGRKVAILSRGYKSKKEPLPKKLWRKLTHGEEAPPKIVSDGKNVLLDSEVAGDEPYMLAQNLPGVVVLCDKNRVKAGSFAIRKFGCDTLILDDGFQYLPLKGRLNLLLVDKTNPFGNQHLLPRGILREPIKHLSRASYIFLTKSDGVRDEALLELIREHNPKAEIIECAHKPQYLQAVGSDEKLPLDSLQNAKIGAFSGIASPESFESMLRAFGAEIRYNQRFLDHHRFTRYEIERLYRKAGMADLDMIVTTEKDAVRLFDDITAPVPVYYLRLEIDILSGEEDFEGATERICRPRTQQPSITRAPWPESMNEA</sequence>
<accession>A0ABU1APD9</accession>
<dbReference type="InterPro" id="IPR003758">
    <property type="entry name" value="LpxK"/>
</dbReference>
<keyword evidence="14" id="KW-0472">Membrane</keyword>
<reference evidence="15 16" key="1">
    <citation type="submission" date="2023-04" db="EMBL/GenBank/DDBJ databases">
        <title>A novel bacteria isolated from coastal sediment.</title>
        <authorList>
            <person name="Liu X.-J."/>
            <person name="Du Z.-J."/>
        </authorList>
    </citation>
    <scope>NUCLEOTIDE SEQUENCE [LARGE SCALE GENOMIC DNA]</scope>
    <source>
        <strain evidence="15 16">SDUM461003</strain>
    </source>
</reference>
<evidence type="ECO:0000256" key="4">
    <source>
        <dbReference type="ARBA" id="ARBA00016436"/>
    </source>
</evidence>
<keyword evidence="14" id="KW-0812">Transmembrane</keyword>
<dbReference type="RefSeq" id="WP_308947969.1">
    <property type="nucleotide sequence ID" value="NZ_JARXHW010000001.1"/>
</dbReference>
<evidence type="ECO:0000256" key="8">
    <source>
        <dbReference type="ARBA" id="ARBA00022741"/>
    </source>
</evidence>
<comment type="similarity">
    <text evidence="13">Belongs to the LpxK family.</text>
</comment>
<dbReference type="EC" id="2.7.1.130" evidence="3 13"/>
<dbReference type="InterPro" id="IPR027417">
    <property type="entry name" value="P-loop_NTPase"/>
</dbReference>
<keyword evidence="6 13" id="KW-0441">Lipid A biosynthesis</keyword>
<evidence type="ECO:0000256" key="12">
    <source>
        <dbReference type="ARBA" id="ARBA00029757"/>
    </source>
</evidence>
<proteinExistence type="inferred from homology"/>
<gene>
    <name evidence="13 15" type="primary">lpxK</name>
    <name evidence="15" type="ORF">QEH52_00600</name>
</gene>
<keyword evidence="7 13" id="KW-0808">Transferase</keyword>
<evidence type="ECO:0000256" key="1">
    <source>
        <dbReference type="ARBA" id="ARBA00002274"/>
    </source>
</evidence>
<evidence type="ECO:0000256" key="11">
    <source>
        <dbReference type="ARBA" id="ARBA00023098"/>
    </source>
</evidence>
<comment type="catalytic activity">
    <reaction evidence="13">
        <text>a lipid A disaccharide + ATP = a lipid IVA + ADP + H(+)</text>
        <dbReference type="Rhea" id="RHEA:67840"/>
        <dbReference type="ChEBI" id="CHEBI:15378"/>
        <dbReference type="ChEBI" id="CHEBI:30616"/>
        <dbReference type="ChEBI" id="CHEBI:176343"/>
        <dbReference type="ChEBI" id="CHEBI:176425"/>
        <dbReference type="ChEBI" id="CHEBI:456216"/>
        <dbReference type="EC" id="2.7.1.130"/>
    </reaction>
</comment>
<evidence type="ECO:0000256" key="6">
    <source>
        <dbReference type="ARBA" id="ARBA00022556"/>
    </source>
</evidence>
<dbReference type="Proteomes" id="UP001225316">
    <property type="component" value="Unassembled WGS sequence"/>
</dbReference>
<dbReference type="EMBL" id="JARXHW010000001">
    <property type="protein sequence ID" value="MDQ8205993.1"/>
    <property type="molecule type" value="Genomic_DNA"/>
</dbReference>
<keyword evidence="11 13" id="KW-0443">Lipid metabolism</keyword>
<evidence type="ECO:0000256" key="13">
    <source>
        <dbReference type="HAMAP-Rule" id="MF_00409"/>
    </source>
</evidence>
<feature type="binding site" evidence="13">
    <location>
        <begin position="81"/>
        <end position="88"/>
    </location>
    <ligand>
        <name>ATP</name>
        <dbReference type="ChEBI" id="CHEBI:30616"/>
    </ligand>
</feature>
<dbReference type="GO" id="GO:0009029">
    <property type="term" value="F:lipid-A 4'-kinase activity"/>
    <property type="evidence" value="ECO:0007669"/>
    <property type="project" value="UniProtKB-EC"/>
</dbReference>
<keyword evidence="5 13" id="KW-0444">Lipid biosynthesis</keyword>
<keyword evidence="10 13" id="KW-0067">ATP-binding</keyword>
<evidence type="ECO:0000256" key="9">
    <source>
        <dbReference type="ARBA" id="ARBA00022777"/>
    </source>
</evidence>
<keyword evidence="16" id="KW-1185">Reference proteome</keyword>
<evidence type="ECO:0000256" key="10">
    <source>
        <dbReference type="ARBA" id="ARBA00022840"/>
    </source>
</evidence>
<evidence type="ECO:0000256" key="14">
    <source>
        <dbReference type="SAM" id="Phobius"/>
    </source>
</evidence>
<protein>
    <recommendedName>
        <fullName evidence="4 13">Tetraacyldisaccharide 4'-kinase</fullName>
        <ecNumber evidence="3 13">2.7.1.130</ecNumber>
    </recommendedName>
    <alternativeName>
        <fullName evidence="12 13">Lipid A 4'-kinase</fullName>
    </alternativeName>
</protein>
<evidence type="ECO:0000256" key="3">
    <source>
        <dbReference type="ARBA" id="ARBA00012071"/>
    </source>
</evidence>
<keyword evidence="9 13" id="KW-0418">Kinase</keyword>
<dbReference type="PANTHER" id="PTHR42724">
    <property type="entry name" value="TETRAACYLDISACCHARIDE 4'-KINASE"/>
    <property type="match status" value="1"/>
</dbReference>
<name>A0ABU1APD9_9BACT</name>
<dbReference type="Pfam" id="PF02606">
    <property type="entry name" value="LpxK"/>
    <property type="match status" value="1"/>
</dbReference>
<dbReference type="PANTHER" id="PTHR42724:SF1">
    <property type="entry name" value="TETRAACYLDISACCHARIDE 4'-KINASE, MITOCHONDRIAL-RELATED"/>
    <property type="match status" value="1"/>
</dbReference>
<comment type="caution">
    <text evidence="15">The sequence shown here is derived from an EMBL/GenBank/DDBJ whole genome shotgun (WGS) entry which is preliminary data.</text>
</comment>
<keyword evidence="14" id="KW-1133">Transmembrane helix</keyword>
<dbReference type="HAMAP" id="MF_00409">
    <property type="entry name" value="LpxK"/>
    <property type="match status" value="1"/>
</dbReference>
<comment type="pathway">
    <text evidence="2 13">Glycolipid biosynthesis; lipid IV(A) biosynthesis; lipid IV(A) from (3R)-3-hydroxytetradecanoyl-[acyl-carrier-protein] and UDP-N-acetyl-alpha-D-glucosamine: step 6/6.</text>
</comment>
<organism evidence="15 16">
    <name type="scientific">Thalassobacterium maritimum</name>
    <dbReference type="NCBI Taxonomy" id="3041265"/>
    <lineage>
        <taxon>Bacteria</taxon>
        <taxon>Pseudomonadati</taxon>
        <taxon>Verrucomicrobiota</taxon>
        <taxon>Opitutia</taxon>
        <taxon>Puniceicoccales</taxon>
        <taxon>Coraliomargaritaceae</taxon>
        <taxon>Thalassobacterium</taxon>
    </lineage>
</organism>
<dbReference type="SUPFAM" id="SSF52540">
    <property type="entry name" value="P-loop containing nucleoside triphosphate hydrolases"/>
    <property type="match status" value="1"/>
</dbReference>
<feature type="transmembrane region" description="Helical" evidence="14">
    <location>
        <begin position="37"/>
        <end position="59"/>
    </location>
</feature>
<comment type="function">
    <text evidence="1 13">Transfers the gamma-phosphate of ATP to the 4'-position of a tetraacyldisaccharide 1-phosphate intermediate (termed DS-1-P) to form tetraacyldisaccharide 1,4'-bis-phosphate (lipid IVA).</text>
</comment>
<evidence type="ECO:0000256" key="2">
    <source>
        <dbReference type="ARBA" id="ARBA00004870"/>
    </source>
</evidence>
<keyword evidence="8 13" id="KW-0547">Nucleotide-binding</keyword>
<dbReference type="CDD" id="cd01983">
    <property type="entry name" value="SIMIBI"/>
    <property type="match status" value="1"/>
</dbReference>
<evidence type="ECO:0000313" key="15">
    <source>
        <dbReference type="EMBL" id="MDQ8205993.1"/>
    </source>
</evidence>
<dbReference type="NCBIfam" id="TIGR00682">
    <property type="entry name" value="lpxK"/>
    <property type="match status" value="1"/>
</dbReference>
<evidence type="ECO:0000256" key="5">
    <source>
        <dbReference type="ARBA" id="ARBA00022516"/>
    </source>
</evidence>
<evidence type="ECO:0000313" key="16">
    <source>
        <dbReference type="Proteomes" id="UP001225316"/>
    </source>
</evidence>
<evidence type="ECO:0000256" key="7">
    <source>
        <dbReference type="ARBA" id="ARBA00022679"/>
    </source>
</evidence>